<protein>
    <submittedName>
        <fullName evidence="1">Uncharacterized protein</fullName>
    </submittedName>
</protein>
<dbReference type="EMBL" id="CM037615">
    <property type="protein sequence ID" value="KAH8013873.1"/>
    <property type="molecule type" value="Genomic_DNA"/>
</dbReference>
<dbReference type="Proteomes" id="UP000827872">
    <property type="component" value="Linkage Group LG02"/>
</dbReference>
<evidence type="ECO:0000313" key="2">
    <source>
        <dbReference type="Proteomes" id="UP000827872"/>
    </source>
</evidence>
<gene>
    <name evidence="1" type="ORF">K3G42_022953</name>
</gene>
<organism evidence="1 2">
    <name type="scientific">Sphaerodactylus townsendi</name>
    <dbReference type="NCBI Taxonomy" id="933632"/>
    <lineage>
        <taxon>Eukaryota</taxon>
        <taxon>Metazoa</taxon>
        <taxon>Chordata</taxon>
        <taxon>Craniata</taxon>
        <taxon>Vertebrata</taxon>
        <taxon>Euteleostomi</taxon>
        <taxon>Lepidosauria</taxon>
        <taxon>Squamata</taxon>
        <taxon>Bifurcata</taxon>
        <taxon>Gekkota</taxon>
        <taxon>Sphaerodactylidae</taxon>
        <taxon>Sphaerodactylus</taxon>
    </lineage>
</organism>
<reference evidence="1" key="1">
    <citation type="submission" date="2021-08" db="EMBL/GenBank/DDBJ databases">
        <title>The first chromosome-level gecko genome reveals the dynamic sex chromosomes of Neotropical dwarf geckos (Sphaerodactylidae: Sphaerodactylus).</title>
        <authorList>
            <person name="Pinto B.J."/>
            <person name="Keating S.E."/>
            <person name="Gamble T."/>
        </authorList>
    </citation>
    <scope>NUCLEOTIDE SEQUENCE</scope>
    <source>
        <strain evidence="1">TG3544</strain>
    </source>
</reference>
<sequence>MMWWRIQWAEGAPSAERKEEEVDWGGSSSSGGGGDGSSNSAVAGNKDWFSNNWILVTFFFIADSRFHPKFQRSCTFALYVAVFPKSTFCPSSRLKRSVEIIKK</sequence>
<comment type="caution">
    <text evidence="1">The sequence shown here is derived from an EMBL/GenBank/DDBJ whole genome shotgun (WGS) entry which is preliminary data.</text>
</comment>
<accession>A0ACB8G494</accession>
<keyword evidence="2" id="KW-1185">Reference proteome</keyword>
<evidence type="ECO:0000313" key="1">
    <source>
        <dbReference type="EMBL" id="KAH8013873.1"/>
    </source>
</evidence>
<proteinExistence type="predicted"/>
<name>A0ACB8G494_9SAUR</name>